<dbReference type="RefSeq" id="WP_062410623.1">
    <property type="nucleotide sequence ID" value="NZ_BJCS01000009.1"/>
</dbReference>
<dbReference type="Gene3D" id="1.10.10.10">
    <property type="entry name" value="Winged helix-like DNA-binding domain superfamily/Winged helix DNA-binding domain"/>
    <property type="match status" value="1"/>
</dbReference>
<dbReference type="PATRIC" id="fig|162209.4.peg.5224"/>
<dbReference type="SUPFAM" id="SSF55781">
    <property type="entry name" value="GAF domain-like"/>
    <property type="match status" value="1"/>
</dbReference>
<dbReference type="AlphaFoldDB" id="A0A0U2W0G9"/>
<evidence type="ECO:0000256" key="2">
    <source>
        <dbReference type="ARBA" id="ARBA00023125"/>
    </source>
</evidence>
<keyword evidence="5" id="KW-1185">Reference proteome</keyword>
<reference evidence="5" key="1">
    <citation type="submission" date="2015-12" db="EMBL/GenBank/DDBJ databases">
        <title>Complete genome sequences of two moderately thermophilic Paenibacillus species.</title>
        <authorList>
            <person name="Butler R.III."/>
            <person name="Wang J."/>
            <person name="Stark B.C."/>
            <person name="Pombert J.-F."/>
        </authorList>
    </citation>
    <scope>NUCLEOTIDE SEQUENCE [LARGE SCALE GENOMIC DNA]</scope>
    <source>
        <strain evidence="5">32O-Y</strain>
    </source>
</reference>
<keyword evidence="3" id="KW-0804">Transcription</keyword>
<dbReference type="InterPro" id="IPR036388">
    <property type="entry name" value="WH-like_DNA-bd_sf"/>
</dbReference>
<dbReference type="InterPro" id="IPR005471">
    <property type="entry name" value="Tscrpt_reg_IclR_N"/>
</dbReference>
<dbReference type="Proteomes" id="UP000061660">
    <property type="component" value="Chromosome"/>
</dbReference>
<proteinExistence type="predicted"/>
<dbReference type="GO" id="GO:0003677">
    <property type="term" value="F:DNA binding"/>
    <property type="evidence" value="ECO:0007669"/>
    <property type="project" value="UniProtKB-KW"/>
</dbReference>
<dbReference type="InterPro" id="IPR050707">
    <property type="entry name" value="HTH_MetabolicPath_Reg"/>
</dbReference>
<dbReference type="CDD" id="cd00090">
    <property type="entry name" value="HTH_ARSR"/>
    <property type="match status" value="1"/>
</dbReference>
<dbReference type="InterPro" id="IPR029016">
    <property type="entry name" value="GAF-like_dom_sf"/>
</dbReference>
<evidence type="ECO:0000256" key="3">
    <source>
        <dbReference type="ARBA" id="ARBA00023163"/>
    </source>
</evidence>
<evidence type="ECO:0000313" key="5">
    <source>
        <dbReference type="Proteomes" id="UP000061660"/>
    </source>
</evidence>
<evidence type="ECO:0000256" key="1">
    <source>
        <dbReference type="ARBA" id="ARBA00023015"/>
    </source>
</evidence>
<reference evidence="4 5" key="2">
    <citation type="journal article" date="2016" name="Genome Announc.">
        <title>Complete Genome Sequences of Two Interactive Moderate Thermophiles, Paenibacillus napthalenovorans 32O-Y and Paenibacillus sp. 32O-W.</title>
        <authorList>
            <person name="Butler R.R.III."/>
            <person name="Wang J."/>
            <person name="Stark B.C."/>
            <person name="Pombert J.F."/>
        </authorList>
    </citation>
    <scope>NUCLEOTIDE SEQUENCE [LARGE SCALE GENOMIC DNA]</scope>
    <source>
        <strain evidence="4 5">32O-Y</strain>
    </source>
</reference>
<gene>
    <name evidence="4" type="ORF">IJ22_49450</name>
</gene>
<dbReference type="InterPro" id="IPR036390">
    <property type="entry name" value="WH_DNA-bd_sf"/>
</dbReference>
<accession>A0A0U2W0G9</accession>
<keyword evidence="2" id="KW-0238">DNA-binding</keyword>
<dbReference type="Pfam" id="PF09339">
    <property type="entry name" value="HTH_IclR"/>
    <property type="match status" value="1"/>
</dbReference>
<dbReference type="SMART" id="SM00346">
    <property type="entry name" value="HTH_ICLR"/>
    <property type="match status" value="1"/>
</dbReference>
<dbReference type="PROSITE" id="PS51077">
    <property type="entry name" value="HTH_ICLR"/>
    <property type="match status" value="1"/>
</dbReference>
<dbReference type="GO" id="GO:0045892">
    <property type="term" value="P:negative regulation of DNA-templated transcription"/>
    <property type="evidence" value="ECO:0007669"/>
    <property type="project" value="UniProtKB-ARBA"/>
</dbReference>
<dbReference type="GO" id="GO:0003700">
    <property type="term" value="F:DNA-binding transcription factor activity"/>
    <property type="evidence" value="ECO:0007669"/>
    <property type="project" value="TreeGrafter"/>
</dbReference>
<organism evidence="4 5">
    <name type="scientific">Paenibacillus naphthalenovorans</name>
    <dbReference type="NCBI Taxonomy" id="162209"/>
    <lineage>
        <taxon>Bacteria</taxon>
        <taxon>Bacillati</taxon>
        <taxon>Bacillota</taxon>
        <taxon>Bacilli</taxon>
        <taxon>Bacillales</taxon>
        <taxon>Paenibacillaceae</taxon>
        <taxon>Paenibacillus</taxon>
    </lineage>
</organism>
<keyword evidence="1" id="KW-0805">Transcription regulation</keyword>
<dbReference type="Gene3D" id="3.30.450.40">
    <property type="match status" value="1"/>
</dbReference>
<sequence>MSAEKTLDILDLFSLETRELSVARIAELLDQPQSSVYRHLRTLKEKGYIVESNTGTYRLGYRFLALAKIVRADNTLSSIVLPVMRHLTKETGETSILTIVSELNVVCLETIASPQPIKVSAEQGQLLPLHAGASSKPFLAFMPEKTVDELAKRGDLRQFTEHTITDVQLLKAELAQIRKQGYAVSDSEVDEGVYAIGAPIRDSEDRIAGVLSIAGPRERFLNKEVGSLVQHVLTAVEEAQKYL</sequence>
<evidence type="ECO:0000313" key="4">
    <source>
        <dbReference type="EMBL" id="ALS25207.1"/>
    </source>
</evidence>
<dbReference type="InterPro" id="IPR011991">
    <property type="entry name" value="ArsR-like_HTH"/>
</dbReference>
<dbReference type="STRING" id="162209.IJ22_49450"/>
<dbReference type="PANTHER" id="PTHR30136">
    <property type="entry name" value="HELIX-TURN-HELIX TRANSCRIPTIONAL REGULATOR, ICLR FAMILY"/>
    <property type="match status" value="1"/>
</dbReference>
<name>A0A0U2W0G9_9BACL</name>
<dbReference type="PANTHER" id="PTHR30136:SF24">
    <property type="entry name" value="HTH-TYPE TRANSCRIPTIONAL REPRESSOR ALLR"/>
    <property type="match status" value="1"/>
</dbReference>
<dbReference type="KEGG" id="pnp:IJ22_49450"/>
<dbReference type="Pfam" id="PF01614">
    <property type="entry name" value="IclR_C"/>
    <property type="match status" value="1"/>
</dbReference>
<dbReference type="PROSITE" id="PS51078">
    <property type="entry name" value="ICLR_ED"/>
    <property type="match status" value="1"/>
</dbReference>
<dbReference type="InterPro" id="IPR014757">
    <property type="entry name" value="Tscrpt_reg_IclR_C"/>
</dbReference>
<protein>
    <submittedName>
        <fullName evidence="4">Transcriptional repressor IclR</fullName>
    </submittedName>
</protein>
<dbReference type="OrthoDB" id="9791752at2"/>
<dbReference type="EMBL" id="CP013652">
    <property type="protein sequence ID" value="ALS25207.1"/>
    <property type="molecule type" value="Genomic_DNA"/>
</dbReference>
<dbReference type="SUPFAM" id="SSF46785">
    <property type="entry name" value="Winged helix' DNA-binding domain"/>
    <property type="match status" value="1"/>
</dbReference>